<dbReference type="Proteomes" id="UP000696485">
    <property type="component" value="Unassembled WGS sequence"/>
</dbReference>
<organism evidence="1 2">
    <name type="scientific">Podila minutissima</name>
    <dbReference type="NCBI Taxonomy" id="64525"/>
    <lineage>
        <taxon>Eukaryota</taxon>
        <taxon>Fungi</taxon>
        <taxon>Fungi incertae sedis</taxon>
        <taxon>Mucoromycota</taxon>
        <taxon>Mortierellomycotina</taxon>
        <taxon>Mortierellomycetes</taxon>
        <taxon>Mortierellales</taxon>
        <taxon>Mortierellaceae</taxon>
        <taxon>Podila</taxon>
    </lineage>
</organism>
<reference evidence="1" key="1">
    <citation type="journal article" date="2020" name="Fungal Divers.">
        <title>Resolving the Mortierellaceae phylogeny through synthesis of multi-gene phylogenetics and phylogenomics.</title>
        <authorList>
            <person name="Vandepol N."/>
            <person name="Liber J."/>
            <person name="Desiro A."/>
            <person name="Na H."/>
            <person name="Kennedy M."/>
            <person name="Barry K."/>
            <person name="Grigoriev I.V."/>
            <person name="Miller A.N."/>
            <person name="O'Donnell K."/>
            <person name="Stajich J.E."/>
            <person name="Bonito G."/>
        </authorList>
    </citation>
    <scope>NUCLEOTIDE SEQUENCE</scope>
    <source>
        <strain evidence="1">NVP1</strain>
    </source>
</reference>
<keyword evidence="2" id="KW-1185">Reference proteome</keyword>
<proteinExistence type="predicted"/>
<accession>A0A9P5VHI6</accession>
<evidence type="ECO:0000313" key="1">
    <source>
        <dbReference type="EMBL" id="KAF9324343.1"/>
    </source>
</evidence>
<comment type="caution">
    <text evidence="1">The sequence shown here is derived from an EMBL/GenBank/DDBJ whole genome shotgun (WGS) entry which is preliminary data.</text>
</comment>
<protein>
    <submittedName>
        <fullName evidence="1">Uncharacterized protein</fullName>
    </submittedName>
</protein>
<dbReference type="SUPFAM" id="SSF53187">
    <property type="entry name" value="Zn-dependent exopeptidases"/>
    <property type="match status" value="1"/>
</dbReference>
<evidence type="ECO:0000313" key="2">
    <source>
        <dbReference type="Proteomes" id="UP000696485"/>
    </source>
</evidence>
<sequence length="101" mass="11085">MQFLVGLDTSCKHEEFYIELQFPTMDGPLRVHEPLALSGDIYQAIYPVSGNSLDYLMDVAKVPAPFAVELRVAGSQGFLLTPGPDNPVRERDLLGGAYLNS</sequence>
<gene>
    <name evidence="1" type="ORF">BG006_000644</name>
</gene>
<name>A0A9P5VHI6_9FUNG</name>
<dbReference type="EMBL" id="JAAAUY010001104">
    <property type="protein sequence ID" value="KAF9324343.1"/>
    <property type="molecule type" value="Genomic_DNA"/>
</dbReference>
<dbReference type="AlphaFoldDB" id="A0A9P5VHI6"/>